<reference evidence="3" key="1">
    <citation type="submission" date="2016-11" db="UniProtKB">
        <authorList>
            <consortium name="WormBaseParasite"/>
        </authorList>
    </citation>
    <scope>IDENTIFICATION</scope>
</reference>
<sequence>MCRRDVSIVSFQFIVVQRYHLSHNCEFRQLGHLFDHPSGHTSSWLTVVVLVHPHSLVFLMPVLISFDPRYLMFEQGCRRPLSLFPHNMDTKCAILPHLLLPFSTHPVYDDVLSKSWELFTTGILTTSMYDE</sequence>
<keyword evidence="2" id="KW-1185">Reference proteome</keyword>
<evidence type="ECO:0000313" key="2">
    <source>
        <dbReference type="Proteomes" id="UP000095287"/>
    </source>
</evidence>
<dbReference type="Proteomes" id="UP000095287">
    <property type="component" value="Unplaced"/>
</dbReference>
<name>A0A1I7YLG0_9BILA</name>
<keyword evidence="1" id="KW-1133">Transmembrane helix</keyword>
<proteinExistence type="predicted"/>
<dbReference type="WBParaSite" id="L893_g1754.t1">
    <property type="protein sequence ID" value="L893_g1754.t1"/>
    <property type="gene ID" value="L893_g1754"/>
</dbReference>
<organism evidence="2 3">
    <name type="scientific">Steinernema glaseri</name>
    <dbReference type="NCBI Taxonomy" id="37863"/>
    <lineage>
        <taxon>Eukaryota</taxon>
        <taxon>Metazoa</taxon>
        <taxon>Ecdysozoa</taxon>
        <taxon>Nematoda</taxon>
        <taxon>Chromadorea</taxon>
        <taxon>Rhabditida</taxon>
        <taxon>Tylenchina</taxon>
        <taxon>Panagrolaimomorpha</taxon>
        <taxon>Strongyloidoidea</taxon>
        <taxon>Steinernematidae</taxon>
        <taxon>Steinernema</taxon>
    </lineage>
</organism>
<feature type="transmembrane region" description="Helical" evidence="1">
    <location>
        <begin position="44"/>
        <end position="66"/>
    </location>
</feature>
<accession>A0A1I7YLG0</accession>
<evidence type="ECO:0000313" key="3">
    <source>
        <dbReference type="WBParaSite" id="L893_g1754.t1"/>
    </source>
</evidence>
<keyword evidence="1" id="KW-0472">Membrane</keyword>
<evidence type="ECO:0000256" key="1">
    <source>
        <dbReference type="SAM" id="Phobius"/>
    </source>
</evidence>
<keyword evidence="1" id="KW-0812">Transmembrane</keyword>
<protein>
    <submittedName>
        <fullName evidence="3">Ovule protein</fullName>
    </submittedName>
</protein>
<dbReference type="AlphaFoldDB" id="A0A1I7YLG0"/>